<evidence type="ECO:0000313" key="2">
    <source>
        <dbReference type="EMBL" id="MCV9886275.1"/>
    </source>
</evidence>
<evidence type="ECO:0000313" key="3">
    <source>
        <dbReference type="Proteomes" id="UP001526147"/>
    </source>
</evidence>
<comment type="caution">
    <text evidence="2">The sequence shown here is derived from an EMBL/GenBank/DDBJ whole genome shotgun (WGS) entry which is preliminary data.</text>
</comment>
<dbReference type="Proteomes" id="UP001526147">
    <property type="component" value="Unassembled WGS sequence"/>
</dbReference>
<dbReference type="InterPro" id="IPR010359">
    <property type="entry name" value="IrrE_HExxH"/>
</dbReference>
<dbReference type="RefSeq" id="WP_264142900.1">
    <property type="nucleotide sequence ID" value="NZ_JAOYEY010000036.1"/>
</dbReference>
<reference evidence="2 3" key="1">
    <citation type="submission" date="2022-10" db="EMBL/GenBank/DDBJ databases">
        <title>Draft genome assembly of moderately radiation resistant bacterium Metabacillus halosaccharovorans.</title>
        <authorList>
            <person name="Pal S."/>
            <person name="Gopinathan A."/>
        </authorList>
    </citation>
    <scope>NUCLEOTIDE SEQUENCE [LARGE SCALE GENOMIC DNA]</scope>
    <source>
        <strain evidence="2 3">VITHBRA001</strain>
    </source>
</reference>
<dbReference type="Pfam" id="PF06114">
    <property type="entry name" value="Peptidase_M78"/>
    <property type="match status" value="1"/>
</dbReference>
<organism evidence="2 3">
    <name type="scientific">Metabacillus halosaccharovorans</name>
    <dbReference type="NCBI Taxonomy" id="930124"/>
    <lineage>
        <taxon>Bacteria</taxon>
        <taxon>Bacillati</taxon>
        <taxon>Bacillota</taxon>
        <taxon>Bacilli</taxon>
        <taxon>Bacillales</taxon>
        <taxon>Bacillaceae</taxon>
        <taxon>Metabacillus</taxon>
    </lineage>
</organism>
<accession>A0ABT3DGU5</accession>
<sequence length="211" mass="24643">MFWDYKRTELEIWIEDIYKREGLLKPSDLSIDNVSKKLGFGVTFMEGAPNRAIWDEEDAEIFLDSKLLIEETRGVFFHELGHPLMHYGDQGTMANKGFKELQEAQANQFQLYAAMPFFMIRELDLPNSENGIINVFIKEFNINRSLAKKRVEQIKRRILKTQLDKQYSELLANEKIFNYCKNIKPKEVPKHAVDIVAIAISRKLSKEKVNV</sequence>
<dbReference type="Gene3D" id="1.10.10.2910">
    <property type="match status" value="1"/>
</dbReference>
<keyword evidence="3" id="KW-1185">Reference proteome</keyword>
<evidence type="ECO:0000259" key="1">
    <source>
        <dbReference type="Pfam" id="PF06114"/>
    </source>
</evidence>
<gene>
    <name evidence="2" type="ORF">OIH86_11450</name>
</gene>
<proteinExistence type="predicted"/>
<protein>
    <recommendedName>
        <fullName evidence="1">IrrE N-terminal-like domain-containing protein</fullName>
    </recommendedName>
</protein>
<feature type="domain" description="IrrE N-terminal-like" evidence="1">
    <location>
        <begin position="59"/>
        <end position="123"/>
    </location>
</feature>
<dbReference type="EMBL" id="JAOYEY010000036">
    <property type="protein sequence ID" value="MCV9886275.1"/>
    <property type="molecule type" value="Genomic_DNA"/>
</dbReference>
<name>A0ABT3DGU5_9BACI</name>